<accession>A0ABT5EHW3</accession>
<gene>
    <name evidence="1" type="ORF">POL67_06360</name>
</gene>
<proteinExistence type="predicted"/>
<comment type="caution">
    <text evidence="1">The sequence shown here is derived from an EMBL/GenBank/DDBJ whole genome shotgun (WGS) entry which is preliminary data.</text>
</comment>
<protein>
    <submittedName>
        <fullName evidence="1">Uncharacterized protein</fullName>
    </submittedName>
</protein>
<keyword evidence="2" id="KW-1185">Reference proteome</keyword>
<name>A0ABT5EHW3_9BACT</name>
<dbReference type="EMBL" id="JAQNDO010000001">
    <property type="protein sequence ID" value="MDC0740962.1"/>
    <property type="molecule type" value="Genomic_DNA"/>
</dbReference>
<dbReference type="Proteomes" id="UP001221411">
    <property type="component" value="Unassembled WGS sequence"/>
</dbReference>
<evidence type="ECO:0000313" key="1">
    <source>
        <dbReference type="EMBL" id="MDC0740962.1"/>
    </source>
</evidence>
<organism evidence="1 2">
    <name type="scientific">Polyangium mundeleinium</name>
    <dbReference type="NCBI Taxonomy" id="2995306"/>
    <lineage>
        <taxon>Bacteria</taxon>
        <taxon>Pseudomonadati</taxon>
        <taxon>Myxococcota</taxon>
        <taxon>Polyangia</taxon>
        <taxon>Polyangiales</taxon>
        <taxon>Polyangiaceae</taxon>
        <taxon>Polyangium</taxon>
    </lineage>
</organism>
<dbReference type="RefSeq" id="WP_271916175.1">
    <property type="nucleotide sequence ID" value="NZ_JAQNDO010000001.1"/>
</dbReference>
<evidence type="ECO:0000313" key="2">
    <source>
        <dbReference type="Proteomes" id="UP001221411"/>
    </source>
</evidence>
<reference evidence="1 2" key="1">
    <citation type="submission" date="2022-11" db="EMBL/GenBank/DDBJ databases">
        <title>Minimal conservation of predation-associated metabolite biosynthetic gene clusters underscores biosynthetic potential of Myxococcota including descriptions for ten novel species: Archangium lansinium sp. nov., Myxococcus landrumus sp. nov., Nannocystis bai.</title>
        <authorList>
            <person name="Ahearne A."/>
            <person name="Stevens C."/>
            <person name="Dowd S."/>
        </authorList>
    </citation>
    <scope>NUCLEOTIDE SEQUENCE [LARGE SCALE GENOMIC DNA]</scope>
    <source>
        <strain evidence="1 2">RJM3</strain>
    </source>
</reference>
<sequence length="139" mass="15753">MKRKAPDTEMDLALLVDRTLADVPLAAEEVREAARETGVNIKRLASRLRARVEAAHADAQRAQFVAAEQKLAAARADLERRLGPPKRLTSEQARSRLREMRGRIGAPMEAHFHKLDQLSEDDLNRLVEEYELLFDKEQG</sequence>